<dbReference type="OrthoDB" id="3054993at2759"/>
<keyword evidence="3" id="KW-1185">Reference proteome</keyword>
<dbReference type="AlphaFoldDB" id="A0A0D0B7K1"/>
<evidence type="ECO:0000313" key="3">
    <source>
        <dbReference type="Proteomes" id="UP000053593"/>
    </source>
</evidence>
<feature type="region of interest" description="Disordered" evidence="1">
    <location>
        <begin position="608"/>
        <end position="640"/>
    </location>
</feature>
<evidence type="ECO:0000313" key="2">
    <source>
        <dbReference type="EMBL" id="KIK59455.1"/>
    </source>
</evidence>
<sequence length="640" mass="70945">MDSDTLDLRHCTTCKCQGQIECINPTCAHLSPTQPLNQPVASSIDPSPIPGPTLQSLSNQLTLNTGQEDSLALYPSQKISDDLLHTFQLDKTQGAATLIVSSSIKELQGYKWFSNSCWIDASLEALFWSSNFCWKDLESLCEGSPDHNFFAAYQALRSRRLLLAGNPADVLSMLSVQCNALQKYVKKNGFGFNDNLYDFDAATSWIASLLDISKYLHNVGKHPLPPNGINLFHFFGLETVSLKWCSGIPGTRVSNAASIFHIQLVPPHPGPSSLAIAGAPLSTWEEFQGKFQRWIQSLTDVKAPARPLESCWRMNSDILSSQGQPVVSEICTSFPILWIVSQHTDHNDKPWDYPYELFPVSGAEAKTQGCIYKMTACMFFNGNHYISHYIVPTDTPKRQIASFFYDGANNKGNAVREQGSLKSLYSGTHPPLPPSYKQYTTCAVIYRLDGGTVALKWFHQHQISSLAKQHVDISGHGTIFSDLLPVQFTNEAFVNVPLEEWPEVITIKNSNNLTDNSDCDSYHSSESSILPGLTLTELLASMNSPSHNVESPVAQHSNDNSWNSWSGDCPELHQGHAHQASMSELKQGSNFQDDELVDIPIANTESKKNAGVMESLENNDGGQLRRSSRKRKCAIENRDI</sequence>
<evidence type="ECO:0000256" key="1">
    <source>
        <dbReference type="SAM" id="MobiDB-lite"/>
    </source>
</evidence>
<organism evidence="2 3">
    <name type="scientific">Collybiopsis luxurians FD-317 M1</name>
    <dbReference type="NCBI Taxonomy" id="944289"/>
    <lineage>
        <taxon>Eukaryota</taxon>
        <taxon>Fungi</taxon>
        <taxon>Dikarya</taxon>
        <taxon>Basidiomycota</taxon>
        <taxon>Agaricomycotina</taxon>
        <taxon>Agaricomycetes</taxon>
        <taxon>Agaricomycetidae</taxon>
        <taxon>Agaricales</taxon>
        <taxon>Marasmiineae</taxon>
        <taxon>Omphalotaceae</taxon>
        <taxon>Collybiopsis</taxon>
        <taxon>Collybiopsis luxurians</taxon>
    </lineage>
</organism>
<dbReference type="HOGENOM" id="CLU_427614_0_0_1"/>
<accession>A0A0D0B7K1</accession>
<protein>
    <submittedName>
        <fullName evidence="2">Uncharacterized protein</fullName>
    </submittedName>
</protein>
<proteinExistence type="predicted"/>
<name>A0A0D0B7K1_9AGAR</name>
<gene>
    <name evidence="2" type="ORF">GYMLUDRAFT_60046</name>
</gene>
<dbReference type="Proteomes" id="UP000053593">
    <property type="component" value="Unassembled WGS sequence"/>
</dbReference>
<reference evidence="2 3" key="1">
    <citation type="submission" date="2014-04" db="EMBL/GenBank/DDBJ databases">
        <title>Evolutionary Origins and Diversification of the Mycorrhizal Mutualists.</title>
        <authorList>
            <consortium name="DOE Joint Genome Institute"/>
            <consortium name="Mycorrhizal Genomics Consortium"/>
            <person name="Kohler A."/>
            <person name="Kuo A."/>
            <person name="Nagy L.G."/>
            <person name="Floudas D."/>
            <person name="Copeland A."/>
            <person name="Barry K.W."/>
            <person name="Cichocki N."/>
            <person name="Veneault-Fourrey C."/>
            <person name="LaButti K."/>
            <person name="Lindquist E.A."/>
            <person name="Lipzen A."/>
            <person name="Lundell T."/>
            <person name="Morin E."/>
            <person name="Murat C."/>
            <person name="Riley R."/>
            <person name="Ohm R."/>
            <person name="Sun H."/>
            <person name="Tunlid A."/>
            <person name="Henrissat B."/>
            <person name="Grigoriev I.V."/>
            <person name="Hibbett D.S."/>
            <person name="Martin F."/>
        </authorList>
    </citation>
    <scope>NUCLEOTIDE SEQUENCE [LARGE SCALE GENOMIC DNA]</scope>
    <source>
        <strain evidence="2 3">FD-317 M1</strain>
    </source>
</reference>
<dbReference type="EMBL" id="KN834779">
    <property type="protein sequence ID" value="KIK59455.1"/>
    <property type="molecule type" value="Genomic_DNA"/>
</dbReference>